<keyword evidence="2" id="KW-1185">Reference proteome</keyword>
<name>A0AAQ3P6D0_VIGMU</name>
<sequence>MGFCFSIALKRNTSRKNSHPLLRPSLLPRRTRTQLRSSPIRNSLRAILSHRPRPIGAQSSKHKAHGQGPPVTIIGLLARHERRERRNRKPVERPLAILAPQATTLAIHRVLEEKVTVRTCSPETRRFDRTGDVSVVQGFLNRVG</sequence>
<organism evidence="1 2">
    <name type="scientific">Vigna mungo</name>
    <name type="common">Black gram</name>
    <name type="synonym">Phaseolus mungo</name>
    <dbReference type="NCBI Taxonomy" id="3915"/>
    <lineage>
        <taxon>Eukaryota</taxon>
        <taxon>Viridiplantae</taxon>
        <taxon>Streptophyta</taxon>
        <taxon>Embryophyta</taxon>
        <taxon>Tracheophyta</taxon>
        <taxon>Spermatophyta</taxon>
        <taxon>Magnoliopsida</taxon>
        <taxon>eudicotyledons</taxon>
        <taxon>Gunneridae</taxon>
        <taxon>Pentapetalae</taxon>
        <taxon>rosids</taxon>
        <taxon>fabids</taxon>
        <taxon>Fabales</taxon>
        <taxon>Fabaceae</taxon>
        <taxon>Papilionoideae</taxon>
        <taxon>50 kb inversion clade</taxon>
        <taxon>NPAAA clade</taxon>
        <taxon>indigoferoid/millettioid clade</taxon>
        <taxon>Phaseoleae</taxon>
        <taxon>Vigna</taxon>
    </lineage>
</organism>
<evidence type="ECO:0000313" key="2">
    <source>
        <dbReference type="Proteomes" id="UP001374535"/>
    </source>
</evidence>
<dbReference type="AlphaFoldDB" id="A0AAQ3P6D0"/>
<reference evidence="1 2" key="1">
    <citation type="journal article" date="2023" name="Life. Sci Alliance">
        <title>Evolutionary insights into 3D genome organization and epigenetic landscape of Vigna mungo.</title>
        <authorList>
            <person name="Junaid A."/>
            <person name="Singh B."/>
            <person name="Bhatia S."/>
        </authorList>
    </citation>
    <scope>NUCLEOTIDE SEQUENCE [LARGE SCALE GENOMIC DNA]</scope>
    <source>
        <strain evidence="1">Urdbean</strain>
    </source>
</reference>
<gene>
    <name evidence="1" type="ORF">V8G54_008889</name>
</gene>
<dbReference type="EMBL" id="CP144699">
    <property type="protein sequence ID" value="WVZ21567.1"/>
    <property type="molecule type" value="Genomic_DNA"/>
</dbReference>
<evidence type="ECO:0000313" key="1">
    <source>
        <dbReference type="EMBL" id="WVZ21567.1"/>
    </source>
</evidence>
<protein>
    <submittedName>
        <fullName evidence="1">Uncharacterized protein</fullName>
    </submittedName>
</protein>
<dbReference type="Proteomes" id="UP001374535">
    <property type="component" value="Chromosome 2"/>
</dbReference>
<proteinExistence type="predicted"/>
<accession>A0AAQ3P6D0</accession>